<feature type="DNA-binding region" description="Fork-head" evidence="8">
    <location>
        <begin position="27"/>
        <end position="121"/>
    </location>
</feature>
<dbReference type="GO" id="GO:0000981">
    <property type="term" value="F:DNA-binding transcription factor activity, RNA polymerase II-specific"/>
    <property type="evidence" value="ECO:0007669"/>
    <property type="project" value="TreeGrafter"/>
</dbReference>
<protein>
    <recommendedName>
        <fullName evidence="7">Forkhead box protein L2</fullName>
    </recommendedName>
</protein>
<reference evidence="11" key="3">
    <citation type="submission" date="2025-09" db="UniProtKB">
        <authorList>
            <consortium name="Ensembl"/>
        </authorList>
    </citation>
    <scope>IDENTIFICATION</scope>
</reference>
<dbReference type="Ensembl" id="ENSCSET00000010104.1">
    <property type="protein sequence ID" value="ENSCSEP00000009985.1"/>
    <property type="gene ID" value="ENSCSEG00000006410.1"/>
</dbReference>
<dbReference type="InterPro" id="IPR030456">
    <property type="entry name" value="TF_fork_head_CS_2"/>
</dbReference>
<dbReference type="GO" id="GO:0000978">
    <property type="term" value="F:RNA polymerase II cis-regulatory region sequence-specific DNA binding"/>
    <property type="evidence" value="ECO:0007669"/>
    <property type="project" value="TreeGrafter"/>
</dbReference>
<dbReference type="InterPro" id="IPR018122">
    <property type="entry name" value="TF_fork_head_CS_1"/>
</dbReference>
<dbReference type="PROSITE" id="PS50039">
    <property type="entry name" value="FORK_HEAD_3"/>
    <property type="match status" value="1"/>
</dbReference>
<keyword evidence="2" id="KW-1017">Isopeptide bond</keyword>
<reference evidence="11" key="2">
    <citation type="submission" date="2025-08" db="UniProtKB">
        <authorList>
            <consortium name="Ensembl"/>
        </authorList>
    </citation>
    <scope>IDENTIFICATION</scope>
</reference>
<dbReference type="GO" id="GO:0005634">
    <property type="term" value="C:nucleus"/>
    <property type="evidence" value="ECO:0007669"/>
    <property type="project" value="UniProtKB-SubCell"/>
</dbReference>
<comment type="subcellular location">
    <subcellularLocation>
        <location evidence="1 8">Nucleus</location>
    </subcellularLocation>
</comment>
<dbReference type="SUPFAM" id="SSF46785">
    <property type="entry name" value="Winged helix' DNA-binding domain"/>
    <property type="match status" value="1"/>
</dbReference>
<evidence type="ECO:0000256" key="7">
    <source>
        <dbReference type="ARBA" id="ARBA00034872"/>
    </source>
</evidence>
<dbReference type="InterPro" id="IPR001766">
    <property type="entry name" value="Fork_head_dom"/>
</dbReference>
<proteinExistence type="predicted"/>
<dbReference type="OMA" id="YHRHPPV"/>
<evidence type="ECO:0000256" key="9">
    <source>
        <dbReference type="SAM" id="MobiDB-lite"/>
    </source>
</evidence>
<dbReference type="InterPro" id="IPR036388">
    <property type="entry name" value="WH-like_DNA-bd_sf"/>
</dbReference>
<dbReference type="GeneTree" id="ENSGT00940000162075"/>
<evidence type="ECO:0000256" key="8">
    <source>
        <dbReference type="PROSITE-ProRule" id="PRU00089"/>
    </source>
</evidence>
<keyword evidence="6 8" id="KW-0539">Nucleus</keyword>
<dbReference type="Proteomes" id="UP000265120">
    <property type="component" value="Chromosome 10"/>
</dbReference>
<dbReference type="PROSITE" id="PS00657">
    <property type="entry name" value="FORK_HEAD_1"/>
    <property type="match status" value="1"/>
</dbReference>
<dbReference type="STRING" id="244447.ENSCSEP00000009985"/>
<evidence type="ECO:0000256" key="2">
    <source>
        <dbReference type="ARBA" id="ARBA00022499"/>
    </source>
</evidence>
<dbReference type="PANTHER" id="PTHR11829">
    <property type="entry name" value="FORKHEAD BOX PROTEIN"/>
    <property type="match status" value="1"/>
</dbReference>
<keyword evidence="12" id="KW-1185">Reference proteome</keyword>
<dbReference type="PROSITE" id="PS00658">
    <property type="entry name" value="FORK_HEAD_2"/>
    <property type="match status" value="1"/>
</dbReference>
<dbReference type="Pfam" id="PF00250">
    <property type="entry name" value="Forkhead"/>
    <property type="match status" value="1"/>
</dbReference>
<evidence type="ECO:0000313" key="11">
    <source>
        <dbReference type="Ensembl" id="ENSCSEP00000009985.1"/>
    </source>
</evidence>
<dbReference type="InParanoid" id="A0A3P8VC10"/>
<evidence type="ECO:0000256" key="3">
    <source>
        <dbReference type="ARBA" id="ARBA00022782"/>
    </source>
</evidence>
<dbReference type="Gene3D" id="1.10.10.10">
    <property type="entry name" value="Winged helix-like DNA-binding domain superfamily/Winged helix DNA-binding domain"/>
    <property type="match status" value="1"/>
</dbReference>
<dbReference type="GO" id="GO:0009653">
    <property type="term" value="P:anatomical structure morphogenesis"/>
    <property type="evidence" value="ECO:0007669"/>
    <property type="project" value="TreeGrafter"/>
</dbReference>
<evidence type="ECO:0000259" key="10">
    <source>
        <dbReference type="PROSITE" id="PS50039"/>
    </source>
</evidence>
<dbReference type="InterPro" id="IPR036390">
    <property type="entry name" value="WH_DNA-bd_sf"/>
</dbReference>
<evidence type="ECO:0000256" key="4">
    <source>
        <dbReference type="ARBA" id="ARBA00022843"/>
    </source>
</evidence>
<keyword evidence="5 8" id="KW-0238">DNA-binding</keyword>
<sequence>MDAKPQLLDLSSSHPVSKGQVGGQPEKPPYSYVALITMAIKASQGGRQTVSGIYDFITSRFPYYEKNKKGWQNSIRHNLSLNDCFLKVRRDTNAEGKGNYWMIDPAFNEMFEPGKYRRRRQRVRRPCTPPTVPYLSRNPVEFPMEPFYLPPCSWTSLYQPLPGSGCPTPPVFSAHTHRTFYPPSHLHHQTSCPYQQLPVLLHHSGCSFSGMTQPLSTDHGAVSTYSIQCSYRTLLYYV</sequence>
<evidence type="ECO:0000256" key="5">
    <source>
        <dbReference type="ARBA" id="ARBA00023125"/>
    </source>
</evidence>
<dbReference type="InterPro" id="IPR050211">
    <property type="entry name" value="FOX_domain-containing"/>
</dbReference>
<keyword evidence="3" id="KW-0221">Differentiation</keyword>
<dbReference type="FunFam" id="1.10.10.10:FF:001472">
    <property type="entry name" value="Forkhead domain protein 1"/>
    <property type="match status" value="1"/>
</dbReference>
<organism evidence="11 12">
    <name type="scientific">Cynoglossus semilaevis</name>
    <name type="common">Tongue sole</name>
    <dbReference type="NCBI Taxonomy" id="244447"/>
    <lineage>
        <taxon>Eukaryota</taxon>
        <taxon>Metazoa</taxon>
        <taxon>Chordata</taxon>
        <taxon>Craniata</taxon>
        <taxon>Vertebrata</taxon>
        <taxon>Euteleostomi</taxon>
        <taxon>Actinopterygii</taxon>
        <taxon>Neopterygii</taxon>
        <taxon>Teleostei</taxon>
        <taxon>Neoteleostei</taxon>
        <taxon>Acanthomorphata</taxon>
        <taxon>Carangaria</taxon>
        <taxon>Pleuronectiformes</taxon>
        <taxon>Pleuronectoidei</taxon>
        <taxon>Cynoglossidae</taxon>
        <taxon>Cynoglossinae</taxon>
        <taxon>Cynoglossus</taxon>
    </lineage>
</organism>
<feature type="region of interest" description="Disordered" evidence="9">
    <location>
        <begin position="1"/>
        <end position="26"/>
    </location>
</feature>
<evidence type="ECO:0000256" key="1">
    <source>
        <dbReference type="ARBA" id="ARBA00004123"/>
    </source>
</evidence>
<dbReference type="PRINTS" id="PR00053">
    <property type="entry name" value="FORKHEAD"/>
</dbReference>
<accession>A0A3P8VC10</accession>
<dbReference type="GO" id="GO:0030154">
    <property type="term" value="P:cell differentiation"/>
    <property type="evidence" value="ECO:0007669"/>
    <property type="project" value="UniProtKB-KW"/>
</dbReference>
<keyword evidence="4" id="KW-0832">Ubl conjugation</keyword>
<evidence type="ECO:0000256" key="6">
    <source>
        <dbReference type="ARBA" id="ARBA00023242"/>
    </source>
</evidence>
<reference evidence="11 12" key="1">
    <citation type="journal article" date="2014" name="Nat. Genet.">
        <title>Whole-genome sequence of a flatfish provides insights into ZW sex chromosome evolution and adaptation to a benthic lifestyle.</title>
        <authorList>
            <person name="Chen S."/>
            <person name="Zhang G."/>
            <person name="Shao C."/>
            <person name="Huang Q."/>
            <person name="Liu G."/>
            <person name="Zhang P."/>
            <person name="Song W."/>
            <person name="An N."/>
            <person name="Chalopin D."/>
            <person name="Volff J.N."/>
            <person name="Hong Y."/>
            <person name="Li Q."/>
            <person name="Sha Z."/>
            <person name="Zhou H."/>
            <person name="Xie M."/>
            <person name="Yu Q."/>
            <person name="Liu Y."/>
            <person name="Xiang H."/>
            <person name="Wang N."/>
            <person name="Wu K."/>
            <person name="Yang C."/>
            <person name="Zhou Q."/>
            <person name="Liao X."/>
            <person name="Yang L."/>
            <person name="Hu Q."/>
            <person name="Zhang J."/>
            <person name="Meng L."/>
            <person name="Jin L."/>
            <person name="Tian Y."/>
            <person name="Lian J."/>
            <person name="Yang J."/>
            <person name="Miao G."/>
            <person name="Liu S."/>
            <person name="Liang Z."/>
            <person name="Yan F."/>
            <person name="Li Y."/>
            <person name="Sun B."/>
            <person name="Zhang H."/>
            <person name="Zhang J."/>
            <person name="Zhu Y."/>
            <person name="Du M."/>
            <person name="Zhao Y."/>
            <person name="Schartl M."/>
            <person name="Tang Q."/>
            <person name="Wang J."/>
        </authorList>
    </citation>
    <scope>NUCLEOTIDE SEQUENCE</scope>
</reference>
<dbReference type="SMART" id="SM00339">
    <property type="entry name" value="FH"/>
    <property type="match status" value="1"/>
</dbReference>
<name>A0A3P8VC10_CYNSE</name>
<dbReference type="PANTHER" id="PTHR11829:SF411">
    <property type="entry name" value="FORKHEAD BOX PROTEIN L2"/>
    <property type="match status" value="1"/>
</dbReference>
<dbReference type="AlphaFoldDB" id="A0A3P8VC10"/>
<feature type="domain" description="Fork-head" evidence="10">
    <location>
        <begin position="27"/>
        <end position="121"/>
    </location>
</feature>
<evidence type="ECO:0000313" key="12">
    <source>
        <dbReference type="Proteomes" id="UP000265120"/>
    </source>
</evidence>